<dbReference type="CDD" id="cd01949">
    <property type="entry name" value="GGDEF"/>
    <property type="match status" value="1"/>
</dbReference>
<dbReference type="InterPro" id="IPR052155">
    <property type="entry name" value="Biofilm_reg_signaling"/>
</dbReference>
<sequence length="311" mass="34610">MYWGDLDVPRGVLDMESVESFMCDFFTRQEVYRIFFKESLVGAVFCSPRGLVLDANTSICGMLGHFRHAVVGRPIGDFLQKGSRRHVIGPLRRLMGGKTRNERVDCRLVKACGSPMEARVFISKVEDRDGMIRGYLLQVIDITDSKERERAIKAMALKDPLTDLPNRAACFEEIELAIMESSAEDKGFALIFIDLDGFKEINDGLGHLMGDETLKEVAKRLKRCVRSSDLVSRIGGDEFVMIIKGLSCEESAFSVVAKVASQFDRPVEVKGMSIPIGASLGVAIFPRDGRDSITLMQRADEAMYLHKASKA</sequence>
<dbReference type="PROSITE" id="PS50113">
    <property type="entry name" value="PAC"/>
    <property type="match status" value="1"/>
</dbReference>
<dbReference type="AlphaFoldDB" id="H0URF7"/>
<dbReference type="SUPFAM" id="SSF55073">
    <property type="entry name" value="Nucleotide cyclase"/>
    <property type="match status" value="1"/>
</dbReference>
<proteinExistence type="predicted"/>
<name>H0URF7_9BACT</name>
<dbReference type="InterPro" id="IPR000160">
    <property type="entry name" value="GGDEF_dom"/>
</dbReference>
<dbReference type="Gene3D" id="3.30.70.270">
    <property type="match status" value="1"/>
</dbReference>
<dbReference type="PANTHER" id="PTHR44757:SF2">
    <property type="entry name" value="BIOFILM ARCHITECTURE MAINTENANCE PROTEIN MBAA"/>
    <property type="match status" value="1"/>
</dbReference>
<dbReference type="Gene3D" id="3.30.450.20">
    <property type="entry name" value="PAS domain"/>
    <property type="match status" value="1"/>
</dbReference>
<evidence type="ECO:0000313" key="3">
    <source>
        <dbReference type="EMBL" id="EHM10926.1"/>
    </source>
</evidence>
<dbReference type="InterPro" id="IPR043128">
    <property type="entry name" value="Rev_trsase/Diguanyl_cyclase"/>
</dbReference>
<organism evidence="3 4">
    <name type="scientific">Thermanaerovibrio velox DSM 12556</name>
    <dbReference type="NCBI Taxonomy" id="926567"/>
    <lineage>
        <taxon>Bacteria</taxon>
        <taxon>Thermotogati</taxon>
        <taxon>Synergistota</taxon>
        <taxon>Synergistia</taxon>
        <taxon>Synergistales</taxon>
        <taxon>Synergistaceae</taxon>
        <taxon>Thermanaerovibrio</taxon>
    </lineage>
</organism>
<evidence type="ECO:0000259" key="2">
    <source>
        <dbReference type="PROSITE" id="PS50887"/>
    </source>
</evidence>
<dbReference type="HOGENOM" id="CLU_000445_11_4_0"/>
<dbReference type="SUPFAM" id="SSF55785">
    <property type="entry name" value="PYP-like sensor domain (PAS domain)"/>
    <property type="match status" value="1"/>
</dbReference>
<gene>
    <name evidence="3" type="ORF">TheveDRAFT_1808</name>
</gene>
<dbReference type="NCBIfam" id="TIGR00254">
    <property type="entry name" value="GGDEF"/>
    <property type="match status" value="1"/>
</dbReference>
<protein>
    <submittedName>
        <fullName evidence="3">GGDEF domain-containing protein</fullName>
    </submittedName>
</protein>
<dbReference type="Pfam" id="PF08448">
    <property type="entry name" value="PAS_4"/>
    <property type="match status" value="1"/>
</dbReference>
<dbReference type="Pfam" id="PF00990">
    <property type="entry name" value="GGDEF"/>
    <property type="match status" value="1"/>
</dbReference>
<dbReference type="PANTHER" id="PTHR44757">
    <property type="entry name" value="DIGUANYLATE CYCLASE DGCP"/>
    <property type="match status" value="1"/>
</dbReference>
<evidence type="ECO:0000313" key="4">
    <source>
        <dbReference type="Proteomes" id="UP000005730"/>
    </source>
</evidence>
<dbReference type="InterPro" id="IPR029787">
    <property type="entry name" value="Nucleotide_cyclase"/>
</dbReference>
<dbReference type="CDD" id="cd00130">
    <property type="entry name" value="PAS"/>
    <property type="match status" value="1"/>
</dbReference>
<dbReference type="EMBL" id="CM001377">
    <property type="protein sequence ID" value="EHM10926.1"/>
    <property type="molecule type" value="Genomic_DNA"/>
</dbReference>
<dbReference type="SMART" id="SM00091">
    <property type="entry name" value="PAS"/>
    <property type="match status" value="1"/>
</dbReference>
<dbReference type="InterPro" id="IPR000014">
    <property type="entry name" value="PAS"/>
</dbReference>
<dbReference type="STRING" id="926567.TheveDRAFT_1808"/>
<dbReference type="InterPro" id="IPR035965">
    <property type="entry name" value="PAS-like_dom_sf"/>
</dbReference>
<dbReference type="eggNOG" id="COG2199">
    <property type="taxonomic scope" value="Bacteria"/>
</dbReference>
<dbReference type="SMART" id="SM00267">
    <property type="entry name" value="GGDEF"/>
    <property type="match status" value="1"/>
</dbReference>
<dbReference type="InterPro" id="IPR000700">
    <property type="entry name" value="PAS-assoc_C"/>
</dbReference>
<feature type="domain" description="GGDEF" evidence="2">
    <location>
        <begin position="186"/>
        <end position="311"/>
    </location>
</feature>
<feature type="domain" description="PAC" evidence="1">
    <location>
        <begin position="102"/>
        <end position="154"/>
    </location>
</feature>
<dbReference type="PROSITE" id="PS50887">
    <property type="entry name" value="GGDEF"/>
    <property type="match status" value="1"/>
</dbReference>
<reference evidence="3 4" key="1">
    <citation type="submission" date="2011-10" db="EMBL/GenBank/DDBJ databases">
        <title>The Noncontiguous Finished genome of Thermanaerovibrio velox DSM 12556.</title>
        <authorList>
            <consortium name="US DOE Joint Genome Institute (JGI-PGF)"/>
            <person name="Lucas S."/>
            <person name="Copeland A."/>
            <person name="Lapidus A."/>
            <person name="Glavina del Rio T."/>
            <person name="Dalin E."/>
            <person name="Tice H."/>
            <person name="Bruce D."/>
            <person name="Goodwin L."/>
            <person name="Pitluck S."/>
            <person name="Peters L."/>
            <person name="Mikhailova N."/>
            <person name="Teshima H."/>
            <person name="Kyrpides N."/>
            <person name="Mavromatis K."/>
            <person name="Ivanova N."/>
            <person name="Markowitz V."/>
            <person name="Cheng J.-F."/>
            <person name="Hugenholtz P."/>
            <person name="Woyke T."/>
            <person name="Wu D."/>
            <person name="Spring S."/>
            <person name="Brambilla E.-M."/>
            <person name="Klenk H.-P."/>
            <person name="Eisen J.A."/>
        </authorList>
    </citation>
    <scope>NUCLEOTIDE SEQUENCE [LARGE SCALE GENOMIC DNA]</scope>
    <source>
        <strain evidence="3 4">DSM 12556</strain>
    </source>
</reference>
<dbReference type="InterPro" id="IPR013656">
    <property type="entry name" value="PAS_4"/>
</dbReference>
<dbReference type="Proteomes" id="UP000005730">
    <property type="component" value="Chromosome"/>
</dbReference>
<evidence type="ECO:0000259" key="1">
    <source>
        <dbReference type="PROSITE" id="PS50113"/>
    </source>
</evidence>
<accession>H0URF7</accession>
<keyword evidence="4" id="KW-1185">Reference proteome</keyword>
<dbReference type="NCBIfam" id="TIGR00229">
    <property type="entry name" value="sensory_box"/>
    <property type="match status" value="1"/>
</dbReference>